<evidence type="ECO:0000256" key="11">
    <source>
        <dbReference type="HAMAP-Rule" id="MF_00354"/>
    </source>
</evidence>
<dbReference type="PANTHER" id="PTHR43665">
    <property type="entry name" value="ISOPENTENYL-DIPHOSPHATE DELTA-ISOMERASE"/>
    <property type="match status" value="1"/>
</dbReference>
<keyword evidence="4 11" id="KW-0288">FMN</keyword>
<comment type="catalytic activity">
    <reaction evidence="11">
        <text>isopentenyl diphosphate = dimethylallyl diphosphate</text>
        <dbReference type="Rhea" id="RHEA:23284"/>
        <dbReference type="ChEBI" id="CHEBI:57623"/>
        <dbReference type="ChEBI" id="CHEBI:128769"/>
        <dbReference type="EC" id="5.3.3.2"/>
    </reaction>
</comment>
<evidence type="ECO:0000256" key="4">
    <source>
        <dbReference type="ARBA" id="ARBA00022643"/>
    </source>
</evidence>
<keyword evidence="3 11" id="KW-0285">Flavoprotein</keyword>
<comment type="subcellular location">
    <subcellularLocation>
        <location evidence="11">Cytoplasm</location>
    </subcellularLocation>
</comment>
<dbReference type="Gene3D" id="3.20.20.70">
    <property type="entry name" value="Aldolase class I"/>
    <property type="match status" value="1"/>
</dbReference>
<dbReference type="GO" id="GO:0070402">
    <property type="term" value="F:NADPH binding"/>
    <property type="evidence" value="ECO:0007669"/>
    <property type="project" value="UniProtKB-UniRule"/>
</dbReference>
<dbReference type="Pfam" id="PF01070">
    <property type="entry name" value="FMN_dh"/>
    <property type="match status" value="1"/>
</dbReference>
<feature type="binding site" evidence="11">
    <location>
        <position position="183"/>
    </location>
    <ligand>
        <name>FMN</name>
        <dbReference type="ChEBI" id="CHEBI:58210"/>
    </ligand>
</feature>
<feature type="binding site" evidence="11">
    <location>
        <position position="121"/>
    </location>
    <ligand>
        <name>FMN</name>
        <dbReference type="ChEBI" id="CHEBI:58210"/>
    </ligand>
</feature>
<dbReference type="PANTHER" id="PTHR43665:SF1">
    <property type="entry name" value="ISOPENTENYL-DIPHOSPHATE DELTA-ISOMERASE"/>
    <property type="match status" value="1"/>
</dbReference>
<accession>A0A9X3TM41</accession>
<dbReference type="GO" id="GO:0005737">
    <property type="term" value="C:cytoplasm"/>
    <property type="evidence" value="ECO:0007669"/>
    <property type="project" value="UniProtKB-SubCell"/>
</dbReference>
<keyword evidence="6 11" id="KW-0460">Magnesium</keyword>
<evidence type="ECO:0000256" key="9">
    <source>
        <dbReference type="ARBA" id="ARBA00023235"/>
    </source>
</evidence>
<keyword evidence="2 11" id="KW-0963">Cytoplasm</keyword>
<evidence type="ECO:0000256" key="1">
    <source>
        <dbReference type="ARBA" id="ARBA00001917"/>
    </source>
</evidence>
<sequence length="354" mass="38124">MERAKRKMEHIEYALATADAKGNAWDDLSFVPNSLPNISYGNTKLETDLPPFRLSSPFLINAMTGGAAAATEINRLLAIVAREKGLAMAVGSQMAALRDPAVVESYAVVRRENPDGIVFANLGAEATVEQAQRAVEMIRADGLQIHLNVMQELLMPEGDRDFTGYLERIRAIREAVGVPVIVKEVGFGMSRRSIEQVASAGVSIIDVGGRGGTNFAKVENQRHPAPLPMFESWGLSTPESLLEADACRLDGVRLIATGGIRHGLDAAKALALGASAVGVAGALLRLVTHETLEACLAAVDAWHHQLRVAMTALGAAEPADLRRIPVLITGMTAERARLRGREPERYARRDEEPL</sequence>
<evidence type="ECO:0000256" key="7">
    <source>
        <dbReference type="ARBA" id="ARBA00022857"/>
    </source>
</evidence>
<comment type="similarity">
    <text evidence="11">Belongs to the IPP isomerase type 2 family.</text>
</comment>
<dbReference type="GO" id="GO:0008299">
    <property type="term" value="P:isoprenoid biosynthetic process"/>
    <property type="evidence" value="ECO:0007669"/>
    <property type="project" value="UniProtKB-UniRule"/>
</dbReference>
<dbReference type="GO" id="GO:0004452">
    <property type="term" value="F:isopentenyl-diphosphate delta-isomerase activity"/>
    <property type="evidence" value="ECO:0007669"/>
    <property type="project" value="UniProtKB-UniRule"/>
</dbReference>
<dbReference type="RefSeq" id="WP_029099581.1">
    <property type="nucleotide sequence ID" value="NZ_JAPYYP010000001.1"/>
</dbReference>
<comment type="cofactor">
    <cofactor evidence="1 11">
        <name>FMN</name>
        <dbReference type="ChEBI" id="CHEBI:58210"/>
    </cofactor>
</comment>
<dbReference type="SUPFAM" id="SSF51395">
    <property type="entry name" value="FMN-linked oxidoreductases"/>
    <property type="match status" value="1"/>
</dbReference>
<feature type="binding site" evidence="11">
    <location>
        <position position="152"/>
    </location>
    <ligand>
        <name>Mg(2+)</name>
        <dbReference type="ChEBI" id="CHEBI:18420"/>
    </ligand>
</feature>
<dbReference type="CDD" id="cd02811">
    <property type="entry name" value="IDI-2_FMN"/>
    <property type="match status" value="1"/>
</dbReference>
<keyword evidence="7 11" id="KW-0521">NADP</keyword>
<comment type="caution">
    <text evidence="13">The sequence shown here is derived from an EMBL/GenBank/DDBJ whole genome shotgun (WGS) entry which is preliminary data.</text>
</comment>
<reference evidence="13" key="1">
    <citation type="submission" date="2022-12" db="EMBL/GenBank/DDBJ databases">
        <title>Draft genome sequence of the thermophilic strain Brevibacillus thermoruber HT42, isolated from Los Humeros, Puebla, Mexico, with biotechnological potential.</title>
        <authorList>
            <person name="Lara Sanchez J."/>
            <person name="Solis Palacios R."/>
            <person name="Bustos Baena A.S."/>
            <person name="Ruz Baez A.E."/>
            <person name="Espinosa Luna G."/>
            <person name="Oliart Ros R.M."/>
        </authorList>
    </citation>
    <scope>NUCLEOTIDE SEQUENCE</scope>
    <source>
        <strain evidence="13">HT42</strain>
    </source>
</reference>
<evidence type="ECO:0000256" key="6">
    <source>
        <dbReference type="ARBA" id="ARBA00022842"/>
    </source>
</evidence>
<evidence type="ECO:0000313" key="14">
    <source>
        <dbReference type="Proteomes" id="UP001151071"/>
    </source>
</evidence>
<dbReference type="PIRSF" id="PIRSF003314">
    <property type="entry name" value="IPP_isomerase"/>
    <property type="match status" value="1"/>
</dbReference>
<dbReference type="InterPro" id="IPR000262">
    <property type="entry name" value="FMN-dep_DH"/>
</dbReference>
<evidence type="ECO:0000313" key="13">
    <source>
        <dbReference type="EMBL" id="MDA5106890.1"/>
    </source>
</evidence>
<feature type="binding site" evidence="11">
    <location>
        <position position="151"/>
    </location>
    <ligand>
        <name>substrate</name>
    </ligand>
</feature>
<feature type="binding site" evidence="11">
    <location>
        <position position="213"/>
    </location>
    <ligand>
        <name>FMN</name>
        <dbReference type="ChEBI" id="CHEBI:58210"/>
    </ligand>
</feature>
<gene>
    <name evidence="11 13" type="primary">fni</name>
    <name evidence="13" type="ORF">O3V59_00810</name>
</gene>
<keyword evidence="5 11" id="KW-0479">Metal-binding</keyword>
<feature type="domain" description="FMN-dependent dehydrogenase" evidence="12">
    <location>
        <begin position="166"/>
        <end position="323"/>
    </location>
</feature>
<dbReference type="GO" id="GO:0010181">
    <property type="term" value="F:FMN binding"/>
    <property type="evidence" value="ECO:0007669"/>
    <property type="project" value="UniProtKB-UniRule"/>
</dbReference>
<evidence type="ECO:0000256" key="3">
    <source>
        <dbReference type="ARBA" id="ARBA00022630"/>
    </source>
</evidence>
<keyword evidence="8 11" id="KW-0414">Isoprene biosynthesis</keyword>
<name>A0A9X3TM41_9BACL</name>
<dbReference type="NCBIfam" id="TIGR02151">
    <property type="entry name" value="IPP_isom_2"/>
    <property type="match status" value="1"/>
</dbReference>
<evidence type="ECO:0000256" key="10">
    <source>
        <dbReference type="ARBA" id="ARBA00025810"/>
    </source>
</evidence>
<dbReference type="Proteomes" id="UP001151071">
    <property type="component" value="Unassembled WGS sequence"/>
</dbReference>
<proteinExistence type="inferred from homology"/>
<comment type="cofactor">
    <cofactor evidence="11">
        <name>NADPH</name>
        <dbReference type="ChEBI" id="CHEBI:57783"/>
    </cofactor>
</comment>
<feature type="binding site" evidence="11">
    <location>
        <position position="92"/>
    </location>
    <ligand>
        <name>FMN</name>
        <dbReference type="ChEBI" id="CHEBI:58210"/>
    </ligand>
</feature>
<evidence type="ECO:0000256" key="8">
    <source>
        <dbReference type="ARBA" id="ARBA00023229"/>
    </source>
</evidence>
<comment type="cofactor">
    <cofactor evidence="11">
        <name>Mg(2+)</name>
        <dbReference type="ChEBI" id="CHEBI:18420"/>
    </cofactor>
</comment>
<dbReference type="InterPro" id="IPR011179">
    <property type="entry name" value="IPdP_isomerase"/>
</dbReference>
<dbReference type="GO" id="GO:0016491">
    <property type="term" value="F:oxidoreductase activity"/>
    <property type="evidence" value="ECO:0007669"/>
    <property type="project" value="InterPro"/>
</dbReference>
<evidence type="ECO:0000259" key="12">
    <source>
        <dbReference type="Pfam" id="PF01070"/>
    </source>
</evidence>
<dbReference type="EC" id="5.3.3.2" evidence="11"/>
<feature type="binding site" evidence="11">
    <location>
        <begin position="6"/>
        <end position="7"/>
    </location>
    <ligand>
        <name>substrate</name>
    </ligand>
</feature>
<feature type="binding site" evidence="11">
    <location>
        <begin position="259"/>
        <end position="261"/>
    </location>
    <ligand>
        <name>FMN</name>
        <dbReference type="ChEBI" id="CHEBI:58210"/>
    </ligand>
</feature>
<organism evidence="13 14">
    <name type="scientific">Brevibacillus thermoruber</name>
    <dbReference type="NCBI Taxonomy" id="33942"/>
    <lineage>
        <taxon>Bacteria</taxon>
        <taxon>Bacillati</taxon>
        <taxon>Bacillota</taxon>
        <taxon>Bacilli</taxon>
        <taxon>Bacillales</taxon>
        <taxon>Paenibacillaceae</taxon>
        <taxon>Brevibacillus</taxon>
    </lineage>
</organism>
<protein>
    <recommendedName>
        <fullName evidence="11">Isopentenyl-diphosphate delta-isomerase</fullName>
        <shortName evidence="11">IPP isomerase</shortName>
        <ecNumber evidence="11">5.3.3.2</ecNumber>
    </recommendedName>
    <alternativeName>
        <fullName evidence="11">Isopentenyl diphosphate:dimethylallyl diphosphate isomerase</fullName>
    </alternativeName>
    <alternativeName>
        <fullName evidence="11">Isopentenyl pyrophosphate isomerase</fullName>
    </alternativeName>
    <alternativeName>
        <fullName evidence="11">Type 2 isopentenyl diphosphate isomerase</fullName>
        <shortName evidence="11">IDI-2</shortName>
    </alternativeName>
</protein>
<dbReference type="HAMAP" id="MF_00354">
    <property type="entry name" value="Idi_2"/>
    <property type="match status" value="1"/>
</dbReference>
<comment type="subunit">
    <text evidence="10 11">Homooctamer. Dimer of tetramers.</text>
</comment>
<dbReference type="EMBL" id="JAPYYP010000001">
    <property type="protein sequence ID" value="MDA5106890.1"/>
    <property type="molecule type" value="Genomic_DNA"/>
</dbReference>
<keyword evidence="9 11" id="KW-0413">Isomerase</keyword>
<dbReference type="InterPro" id="IPR013785">
    <property type="entry name" value="Aldolase_TIM"/>
</dbReference>
<evidence type="ECO:0000256" key="2">
    <source>
        <dbReference type="ARBA" id="ARBA00022490"/>
    </source>
</evidence>
<feature type="binding site" evidence="11">
    <location>
        <begin position="280"/>
        <end position="281"/>
    </location>
    <ligand>
        <name>FMN</name>
        <dbReference type="ChEBI" id="CHEBI:58210"/>
    </ligand>
</feature>
<dbReference type="SMART" id="SM01240">
    <property type="entry name" value="IMPDH"/>
    <property type="match status" value="1"/>
</dbReference>
<feature type="binding site" evidence="11">
    <location>
        <begin position="62"/>
        <end position="64"/>
    </location>
    <ligand>
        <name>FMN</name>
        <dbReference type="ChEBI" id="CHEBI:58210"/>
    </ligand>
</feature>
<keyword evidence="14" id="KW-1185">Reference proteome</keyword>
<dbReference type="AlphaFoldDB" id="A0A9X3TM41"/>
<comment type="caution">
    <text evidence="11">Lacks conserved residue(s) required for the propagation of feature annotation.</text>
</comment>
<evidence type="ECO:0000256" key="5">
    <source>
        <dbReference type="ARBA" id="ARBA00022723"/>
    </source>
</evidence>
<comment type="function">
    <text evidence="11">Involved in the biosynthesis of isoprenoids. Catalyzes the 1,3-allylic rearrangement of the homoallylic substrate isopentenyl (IPP) to its allylic isomer, dimethylallyl diphosphate (DMAPP).</text>
</comment>
<dbReference type="GO" id="GO:0000287">
    <property type="term" value="F:magnesium ion binding"/>
    <property type="evidence" value="ECO:0007669"/>
    <property type="project" value="UniProtKB-UniRule"/>
</dbReference>